<comment type="caution">
    <text evidence="2">The sequence shown here is derived from an EMBL/GenBank/DDBJ whole genome shotgun (WGS) entry which is preliminary data.</text>
</comment>
<name>A0A919GAY9_9ACTN</name>
<evidence type="ECO:0000256" key="1">
    <source>
        <dbReference type="SAM" id="MobiDB-lite"/>
    </source>
</evidence>
<reference evidence="2" key="1">
    <citation type="journal article" date="2014" name="Int. J. Syst. Evol. Microbiol.">
        <title>Complete genome sequence of Corynebacterium casei LMG S-19264T (=DSM 44701T), isolated from a smear-ripened cheese.</title>
        <authorList>
            <consortium name="US DOE Joint Genome Institute (JGI-PGF)"/>
            <person name="Walter F."/>
            <person name="Albersmeier A."/>
            <person name="Kalinowski J."/>
            <person name="Ruckert C."/>
        </authorList>
    </citation>
    <scope>NUCLEOTIDE SEQUENCE</scope>
    <source>
        <strain evidence="2">JCM 4646</strain>
    </source>
</reference>
<dbReference type="AlphaFoldDB" id="A0A919GAY9"/>
<evidence type="ECO:0000313" key="2">
    <source>
        <dbReference type="EMBL" id="GHH81186.1"/>
    </source>
</evidence>
<sequence>MPESHSMLFVTFDDPAAVRAAYDEVRELHGVRQAAVLERSADGILDVPESWVHGAGTPTVVSGLLGGLVGLLGGPVGFFLGWTAGTVLGGATEFKRFQDAAEGLTVFSSGLAEGESMLIVDLREESPDPVDAIAGRHGGRLDRRPAEEVEAEVRAAQRTAEDEVRKEQEDAEG</sequence>
<reference evidence="2" key="2">
    <citation type="submission" date="2020-09" db="EMBL/GenBank/DDBJ databases">
        <authorList>
            <person name="Sun Q."/>
            <person name="Ohkuma M."/>
        </authorList>
    </citation>
    <scope>NUCLEOTIDE SEQUENCE</scope>
    <source>
        <strain evidence="2">JCM 4646</strain>
    </source>
</reference>
<feature type="compositionally biased region" description="Basic and acidic residues" evidence="1">
    <location>
        <begin position="139"/>
        <end position="173"/>
    </location>
</feature>
<dbReference type="Proteomes" id="UP000617734">
    <property type="component" value="Unassembled WGS sequence"/>
</dbReference>
<dbReference type="RefSeq" id="WP_190214340.1">
    <property type="nucleotide sequence ID" value="NZ_BNBO01000051.1"/>
</dbReference>
<proteinExistence type="predicted"/>
<feature type="region of interest" description="Disordered" evidence="1">
    <location>
        <begin position="130"/>
        <end position="173"/>
    </location>
</feature>
<dbReference type="GeneID" id="95356629"/>
<protein>
    <recommendedName>
        <fullName evidence="4">DUF1269 domain-containing protein</fullName>
    </recommendedName>
</protein>
<accession>A0A919GAY9</accession>
<evidence type="ECO:0008006" key="4">
    <source>
        <dbReference type="Google" id="ProtNLM"/>
    </source>
</evidence>
<keyword evidence="3" id="KW-1185">Reference proteome</keyword>
<evidence type="ECO:0000313" key="3">
    <source>
        <dbReference type="Proteomes" id="UP000617734"/>
    </source>
</evidence>
<gene>
    <name evidence="2" type="ORF">GCM10018781_63260</name>
</gene>
<organism evidence="2 3">
    <name type="scientific">Kitasatospora indigofera</name>
    <dbReference type="NCBI Taxonomy" id="67307"/>
    <lineage>
        <taxon>Bacteria</taxon>
        <taxon>Bacillati</taxon>
        <taxon>Actinomycetota</taxon>
        <taxon>Actinomycetes</taxon>
        <taxon>Kitasatosporales</taxon>
        <taxon>Streptomycetaceae</taxon>
        <taxon>Kitasatospora</taxon>
    </lineage>
</organism>
<dbReference type="EMBL" id="BNBO01000051">
    <property type="protein sequence ID" value="GHH81186.1"/>
    <property type="molecule type" value="Genomic_DNA"/>
</dbReference>